<proteinExistence type="predicted"/>
<dbReference type="AlphaFoldDB" id="A0AAJ1FV98"/>
<organism evidence="1 2">
    <name type="scientific">Pantoea ananas</name>
    <name type="common">Erwinia uredovora</name>
    <dbReference type="NCBI Taxonomy" id="553"/>
    <lineage>
        <taxon>Bacteria</taxon>
        <taxon>Pseudomonadati</taxon>
        <taxon>Pseudomonadota</taxon>
        <taxon>Gammaproteobacteria</taxon>
        <taxon>Enterobacterales</taxon>
        <taxon>Erwiniaceae</taxon>
        <taxon>Pantoea</taxon>
    </lineage>
</organism>
<sequence length="52" mass="6286">MNPDKINILIKMDNLFSLSVAIKKTKKAMFFYFHNLYLSRHSQLHVFPLFKR</sequence>
<protein>
    <submittedName>
        <fullName evidence="1">Uncharacterized protein</fullName>
    </submittedName>
</protein>
<name>A0AAJ1FV98_PANAN</name>
<reference evidence="1" key="1">
    <citation type="submission" date="2022-06" db="EMBL/GenBank/DDBJ databases">
        <title>Dynamics of rice microbiomes reveals core vertical transmitted seed endophytes.</title>
        <authorList>
            <person name="Liao K."/>
            <person name="Zhang X."/>
        </authorList>
    </citation>
    <scope>NUCLEOTIDE SEQUENCE</scope>
    <source>
        <strain evidence="1">JT1-17</strain>
    </source>
</reference>
<dbReference type="Proteomes" id="UP001208888">
    <property type="component" value="Unassembled WGS sequence"/>
</dbReference>
<evidence type="ECO:0000313" key="1">
    <source>
        <dbReference type="EMBL" id="MCW0342673.1"/>
    </source>
</evidence>
<evidence type="ECO:0000313" key="2">
    <source>
        <dbReference type="Proteomes" id="UP001208888"/>
    </source>
</evidence>
<gene>
    <name evidence="1" type="ORF">NB703_000766</name>
</gene>
<comment type="caution">
    <text evidence="1">The sequence shown here is derived from an EMBL/GenBank/DDBJ whole genome shotgun (WGS) entry which is preliminary data.</text>
</comment>
<dbReference type="EMBL" id="JANFVX010000002">
    <property type="protein sequence ID" value="MCW0342673.1"/>
    <property type="molecule type" value="Genomic_DNA"/>
</dbReference>
<accession>A0AAJ1FV98</accession>